<dbReference type="OrthoDB" id="659at2759"/>
<dbReference type="Pfam" id="PF12867">
    <property type="entry name" value="DinB_2"/>
    <property type="match status" value="1"/>
</dbReference>
<comment type="pathway">
    <text evidence="3">Amino-acid biosynthesis; ergothioneine biosynthesis.</text>
</comment>
<dbReference type="InterPro" id="IPR024775">
    <property type="entry name" value="DinB-like"/>
</dbReference>
<keyword evidence="2" id="KW-0408">Iron</keyword>
<evidence type="ECO:0000256" key="3">
    <source>
        <dbReference type="ARBA" id="ARBA00037882"/>
    </source>
</evidence>
<feature type="domain" description="DinB-like" evidence="5">
    <location>
        <begin position="33"/>
        <end position="169"/>
    </location>
</feature>
<dbReference type="InterPro" id="IPR016187">
    <property type="entry name" value="CTDL_fold"/>
</dbReference>
<evidence type="ECO:0000313" key="7">
    <source>
        <dbReference type="Proteomes" id="UP000184383"/>
    </source>
</evidence>
<evidence type="ECO:0000256" key="2">
    <source>
        <dbReference type="ARBA" id="ARBA00023004"/>
    </source>
</evidence>
<dbReference type="PANTHER" id="PTHR43397">
    <property type="entry name" value="ERGOTHIONEINE BIOSYNTHESIS PROTEIN 1"/>
    <property type="match status" value="1"/>
</dbReference>
<dbReference type="PANTHER" id="PTHR43397:SF1">
    <property type="entry name" value="ERGOTHIONEINE BIOSYNTHESIS PROTEIN 1"/>
    <property type="match status" value="1"/>
</dbReference>
<proteinExistence type="predicted"/>
<dbReference type="AlphaFoldDB" id="A0A1L9R7S4"/>
<dbReference type="InterPro" id="IPR051128">
    <property type="entry name" value="EgtD_Methyltrsf_superfamily"/>
</dbReference>
<dbReference type="InterPro" id="IPR042095">
    <property type="entry name" value="SUMF_sf"/>
</dbReference>
<accession>A0A1L9R7S4</accession>
<name>A0A1L9R7S4_ASPWE</name>
<evidence type="ECO:0000313" key="6">
    <source>
        <dbReference type="EMBL" id="OJJ30972.1"/>
    </source>
</evidence>
<dbReference type="InterPro" id="IPR005532">
    <property type="entry name" value="SUMF_dom"/>
</dbReference>
<organism evidence="6 7">
    <name type="scientific">Aspergillus wentii DTO 134E9</name>
    <dbReference type="NCBI Taxonomy" id="1073089"/>
    <lineage>
        <taxon>Eukaryota</taxon>
        <taxon>Fungi</taxon>
        <taxon>Dikarya</taxon>
        <taxon>Ascomycota</taxon>
        <taxon>Pezizomycotina</taxon>
        <taxon>Eurotiomycetes</taxon>
        <taxon>Eurotiomycetidae</taxon>
        <taxon>Eurotiales</taxon>
        <taxon>Aspergillaceae</taxon>
        <taxon>Aspergillus</taxon>
        <taxon>Aspergillus subgen. Cremei</taxon>
    </lineage>
</organism>
<reference evidence="7" key="1">
    <citation type="journal article" date="2017" name="Genome Biol.">
        <title>Comparative genomics reveals high biological diversity and specific adaptations in the industrially and medically important fungal genus Aspergillus.</title>
        <authorList>
            <person name="de Vries R.P."/>
            <person name="Riley R."/>
            <person name="Wiebenga A."/>
            <person name="Aguilar-Osorio G."/>
            <person name="Amillis S."/>
            <person name="Uchima C.A."/>
            <person name="Anderluh G."/>
            <person name="Asadollahi M."/>
            <person name="Askin M."/>
            <person name="Barry K."/>
            <person name="Battaglia E."/>
            <person name="Bayram O."/>
            <person name="Benocci T."/>
            <person name="Braus-Stromeyer S.A."/>
            <person name="Caldana C."/>
            <person name="Canovas D."/>
            <person name="Cerqueira G.C."/>
            <person name="Chen F."/>
            <person name="Chen W."/>
            <person name="Choi C."/>
            <person name="Clum A."/>
            <person name="Dos Santos R.A."/>
            <person name="Damasio A.R."/>
            <person name="Diallinas G."/>
            <person name="Emri T."/>
            <person name="Fekete E."/>
            <person name="Flipphi M."/>
            <person name="Freyberg S."/>
            <person name="Gallo A."/>
            <person name="Gournas C."/>
            <person name="Habgood R."/>
            <person name="Hainaut M."/>
            <person name="Harispe M.L."/>
            <person name="Henrissat B."/>
            <person name="Hilden K.S."/>
            <person name="Hope R."/>
            <person name="Hossain A."/>
            <person name="Karabika E."/>
            <person name="Karaffa L."/>
            <person name="Karanyi Z."/>
            <person name="Krasevec N."/>
            <person name="Kuo A."/>
            <person name="Kusch H."/>
            <person name="LaButti K."/>
            <person name="Lagendijk E.L."/>
            <person name="Lapidus A."/>
            <person name="Levasseur A."/>
            <person name="Lindquist E."/>
            <person name="Lipzen A."/>
            <person name="Logrieco A.F."/>
            <person name="MacCabe A."/>
            <person name="Maekelae M.R."/>
            <person name="Malavazi I."/>
            <person name="Melin P."/>
            <person name="Meyer V."/>
            <person name="Mielnichuk N."/>
            <person name="Miskei M."/>
            <person name="Molnar A.P."/>
            <person name="Mule G."/>
            <person name="Ngan C.Y."/>
            <person name="Orejas M."/>
            <person name="Orosz E."/>
            <person name="Ouedraogo J.P."/>
            <person name="Overkamp K.M."/>
            <person name="Park H.-S."/>
            <person name="Perrone G."/>
            <person name="Piumi F."/>
            <person name="Punt P.J."/>
            <person name="Ram A.F."/>
            <person name="Ramon A."/>
            <person name="Rauscher S."/>
            <person name="Record E."/>
            <person name="Riano-Pachon D.M."/>
            <person name="Robert V."/>
            <person name="Roehrig J."/>
            <person name="Ruller R."/>
            <person name="Salamov A."/>
            <person name="Salih N.S."/>
            <person name="Samson R.A."/>
            <person name="Sandor E."/>
            <person name="Sanguinetti M."/>
            <person name="Schuetze T."/>
            <person name="Sepcic K."/>
            <person name="Shelest E."/>
            <person name="Sherlock G."/>
            <person name="Sophianopoulou V."/>
            <person name="Squina F.M."/>
            <person name="Sun H."/>
            <person name="Susca A."/>
            <person name="Todd R.B."/>
            <person name="Tsang A."/>
            <person name="Unkles S.E."/>
            <person name="van de Wiele N."/>
            <person name="van Rossen-Uffink D."/>
            <person name="Oliveira J.V."/>
            <person name="Vesth T.C."/>
            <person name="Visser J."/>
            <person name="Yu J.-H."/>
            <person name="Zhou M."/>
            <person name="Andersen M.R."/>
            <person name="Archer D.B."/>
            <person name="Baker S.E."/>
            <person name="Benoit I."/>
            <person name="Brakhage A.A."/>
            <person name="Braus G.H."/>
            <person name="Fischer R."/>
            <person name="Frisvad J.C."/>
            <person name="Goldman G.H."/>
            <person name="Houbraken J."/>
            <person name="Oakley B."/>
            <person name="Pocsi I."/>
            <person name="Scazzocchio C."/>
            <person name="Seiboth B."/>
            <person name="vanKuyk P.A."/>
            <person name="Wortman J."/>
            <person name="Dyer P.S."/>
            <person name="Grigoriev I.V."/>
        </authorList>
    </citation>
    <scope>NUCLEOTIDE SEQUENCE [LARGE SCALE GENOMIC DNA]</scope>
    <source>
        <strain evidence="7">DTO 134E9</strain>
    </source>
</reference>
<dbReference type="Gene3D" id="3.90.1580.10">
    <property type="entry name" value="paralog of FGE (formylglycine-generating enzyme)"/>
    <property type="match status" value="1"/>
</dbReference>
<dbReference type="EMBL" id="KV878216">
    <property type="protein sequence ID" value="OJJ30972.1"/>
    <property type="molecule type" value="Genomic_DNA"/>
</dbReference>
<keyword evidence="1" id="KW-0560">Oxidoreductase</keyword>
<feature type="domain" description="Sulfatase-modifying factor enzyme-like" evidence="4">
    <location>
        <begin position="232"/>
        <end position="474"/>
    </location>
</feature>
<dbReference type="VEuPathDB" id="FungiDB:ASPWEDRAFT_62306"/>
<keyword evidence="7" id="KW-1185">Reference proteome</keyword>
<protein>
    <recommendedName>
        <fullName evidence="8">Sulfatase-modifying factor enzyme domain-containing protein</fullName>
    </recommendedName>
</protein>
<dbReference type="GeneID" id="63754487"/>
<dbReference type="SUPFAM" id="SSF56436">
    <property type="entry name" value="C-type lectin-like"/>
    <property type="match status" value="1"/>
</dbReference>
<dbReference type="Proteomes" id="UP000184383">
    <property type="component" value="Unassembled WGS sequence"/>
</dbReference>
<evidence type="ECO:0000259" key="4">
    <source>
        <dbReference type="Pfam" id="PF03781"/>
    </source>
</evidence>
<evidence type="ECO:0000256" key="1">
    <source>
        <dbReference type="ARBA" id="ARBA00023002"/>
    </source>
</evidence>
<dbReference type="InterPro" id="IPR034660">
    <property type="entry name" value="DinB/YfiT-like"/>
</dbReference>
<dbReference type="Gene3D" id="1.20.120.450">
    <property type="entry name" value="dinb family like domain"/>
    <property type="match status" value="1"/>
</dbReference>
<dbReference type="SUPFAM" id="SSF109854">
    <property type="entry name" value="DinB/YfiT-like putative metalloenzymes"/>
    <property type="match status" value="1"/>
</dbReference>
<dbReference type="STRING" id="1073089.A0A1L9R7S4"/>
<gene>
    <name evidence="6" type="ORF">ASPWEDRAFT_62306</name>
</gene>
<evidence type="ECO:0000259" key="5">
    <source>
        <dbReference type="Pfam" id="PF12867"/>
    </source>
</evidence>
<dbReference type="RefSeq" id="XP_040684649.1">
    <property type="nucleotide sequence ID" value="XM_040838639.1"/>
</dbReference>
<sequence>MASDYVLEQSQYAFPTKPEEYAPGPVPSLGEWRKLWAAWEAVTLKMIPNEALLEKPIPLRNDLIFYLGHIPTFEDIHLERATKEPATEPKSYQLIFERGIDPDVDDPTQCHDHSEVPDSWPTLDAILDYRKKVCARIEALYKTDKPWTNRTIGRALWIGFEHEALHLETFLWMSILSPNIQPPPGPKPDFKAMAEKAANERVDNQWFNITPRTFTIGIDDSDRDDDGKDGFFGWDNERNPYDVTVDGFEAQGRPITNGEYATYLVNTSRTDSIPVTWTRSETPDNKDIESFTNTTTVKTVYGPVPLRLAFDWPVYTPYNDAVAYAEWAGARLPTIHESRSIHMQVEEEKARKNGGSRDTIAPSSQEDIYVDLTGCNTGFQHFHPTPVTPNGNRLCGQGDMGGAYEWTSSYFAPQPGFRPMDIYPGYSADFMDEKHILVTGGSWALHPRLSGKRTFLNWWQKGYPYPWIGIRLVRDASK</sequence>
<evidence type="ECO:0008006" key="8">
    <source>
        <dbReference type="Google" id="ProtNLM"/>
    </source>
</evidence>
<dbReference type="Pfam" id="PF03781">
    <property type="entry name" value="FGE-sulfatase"/>
    <property type="match status" value="1"/>
</dbReference>